<evidence type="ECO:0000313" key="3">
    <source>
        <dbReference type="EMBL" id="KAA5541045.1"/>
    </source>
</evidence>
<accession>A0A5M6D772</accession>
<keyword evidence="2" id="KW-0732">Signal</keyword>
<gene>
    <name evidence="3" type="ORF">FYK55_19305</name>
</gene>
<evidence type="ECO:0000256" key="2">
    <source>
        <dbReference type="SAM" id="SignalP"/>
    </source>
</evidence>
<dbReference type="InterPro" id="IPR018247">
    <property type="entry name" value="EF_Hand_1_Ca_BS"/>
</dbReference>
<dbReference type="SUPFAM" id="SSF47473">
    <property type="entry name" value="EF-hand"/>
    <property type="match status" value="1"/>
</dbReference>
<reference evidence="3 4" key="1">
    <citation type="submission" date="2019-08" db="EMBL/GenBank/DDBJ databases">
        <authorList>
            <person name="Dhanesh K."/>
            <person name="Kumar G."/>
            <person name="Sasikala C."/>
            <person name="Venkata Ramana C."/>
        </authorList>
    </citation>
    <scope>NUCLEOTIDE SEQUENCE [LARGE SCALE GENOMIC DNA]</scope>
    <source>
        <strain evidence="3 4">JC645</strain>
    </source>
</reference>
<comment type="caution">
    <text evidence="3">The sequence shown here is derived from an EMBL/GenBank/DDBJ whole genome shotgun (WGS) entry which is preliminary data.</text>
</comment>
<dbReference type="AlphaFoldDB" id="A0A5M6D772"/>
<feature type="signal peptide" evidence="2">
    <location>
        <begin position="1"/>
        <end position="35"/>
    </location>
</feature>
<evidence type="ECO:0000313" key="4">
    <source>
        <dbReference type="Proteomes" id="UP000324479"/>
    </source>
</evidence>
<protein>
    <recommendedName>
        <fullName evidence="5">EF-hand domain-containing protein</fullName>
    </recommendedName>
</protein>
<name>A0A5M6D772_9BACT</name>
<feature type="region of interest" description="Disordered" evidence="1">
    <location>
        <begin position="40"/>
        <end position="59"/>
    </location>
</feature>
<sequence length="328" mass="36044">MRLFFGGCGLKTGAAAIVPLSFVFCLACLSGAAIAQEPAADDPADVSADADGEDSQMSDTEARFRNLVCTRAADFEDPSQATAIAMVARGGYRDQRFDEPIRAAMGNLSNEKDWDIVKVQLANQLLPFSTLSNQEQVDLALSCYVCCDERLQALNQIKRDRQQVIQRDQLQLLREMLRKRLQGMPDATTETLSEQLEENPQSLALLSLVELQGLSGEQLLPHVIEAAASKDAEVASQAMVAAGNLIDQIKVQQQSQLALAQESAAGIDEKMLKYSKRIIARYDKNNDGSLVRSEWQSMLLSPEMADQNGDGLLTAVEYAVWMQARNKR</sequence>
<dbReference type="Gene3D" id="1.10.238.10">
    <property type="entry name" value="EF-hand"/>
    <property type="match status" value="1"/>
</dbReference>
<feature type="compositionally biased region" description="Acidic residues" evidence="1">
    <location>
        <begin position="40"/>
        <end position="56"/>
    </location>
</feature>
<dbReference type="InterPro" id="IPR011992">
    <property type="entry name" value="EF-hand-dom_pair"/>
</dbReference>
<dbReference type="PROSITE" id="PS00018">
    <property type="entry name" value="EF_HAND_1"/>
    <property type="match status" value="1"/>
</dbReference>
<feature type="chain" id="PRO_5040904381" description="EF-hand domain-containing protein" evidence="2">
    <location>
        <begin position="36"/>
        <end position="328"/>
    </location>
</feature>
<evidence type="ECO:0008006" key="5">
    <source>
        <dbReference type="Google" id="ProtNLM"/>
    </source>
</evidence>
<proteinExistence type="predicted"/>
<dbReference type="EMBL" id="VWOX01000011">
    <property type="protein sequence ID" value="KAA5541045.1"/>
    <property type="molecule type" value="Genomic_DNA"/>
</dbReference>
<organism evidence="3 4">
    <name type="scientific">Roseiconus nitratireducens</name>
    <dbReference type="NCBI Taxonomy" id="2605748"/>
    <lineage>
        <taxon>Bacteria</taxon>
        <taxon>Pseudomonadati</taxon>
        <taxon>Planctomycetota</taxon>
        <taxon>Planctomycetia</taxon>
        <taxon>Pirellulales</taxon>
        <taxon>Pirellulaceae</taxon>
        <taxon>Roseiconus</taxon>
    </lineage>
</organism>
<keyword evidence="4" id="KW-1185">Reference proteome</keyword>
<dbReference type="RefSeq" id="WP_150078089.1">
    <property type="nucleotide sequence ID" value="NZ_VWOX01000011.1"/>
</dbReference>
<evidence type="ECO:0000256" key="1">
    <source>
        <dbReference type="SAM" id="MobiDB-lite"/>
    </source>
</evidence>
<dbReference type="Proteomes" id="UP000324479">
    <property type="component" value="Unassembled WGS sequence"/>
</dbReference>